<evidence type="ECO:0000259" key="2">
    <source>
        <dbReference type="Pfam" id="PF13439"/>
    </source>
</evidence>
<dbReference type="EMBL" id="CP051775">
    <property type="protein sequence ID" value="QJE72432.1"/>
    <property type="molecule type" value="Genomic_DNA"/>
</dbReference>
<dbReference type="Proteomes" id="UP000501891">
    <property type="component" value="Chromosome"/>
</dbReference>
<protein>
    <submittedName>
        <fullName evidence="3">Glycosyltransferase family 4 protein</fullName>
    </submittedName>
</protein>
<evidence type="ECO:0000313" key="3">
    <source>
        <dbReference type="EMBL" id="QJE72432.1"/>
    </source>
</evidence>
<proteinExistence type="predicted"/>
<dbReference type="InterPro" id="IPR001296">
    <property type="entry name" value="Glyco_trans_1"/>
</dbReference>
<dbReference type="SUPFAM" id="SSF53756">
    <property type="entry name" value="UDP-Glycosyltransferase/glycogen phosphorylase"/>
    <property type="match status" value="1"/>
</dbReference>
<name>A0A858R535_9PROT</name>
<dbReference type="GO" id="GO:0016757">
    <property type="term" value="F:glycosyltransferase activity"/>
    <property type="evidence" value="ECO:0007669"/>
    <property type="project" value="InterPro"/>
</dbReference>
<feature type="domain" description="Glycosyl transferase family 1" evidence="1">
    <location>
        <begin position="177"/>
        <end position="309"/>
    </location>
</feature>
<dbReference type="KEGG" id="acru:HHL28_04365"/>
<reference evidence="3" key="1">
    <citation type="submission" date="2020-04" db="EMBL/GenBank/DDBJ databases">
        <title>A desert anoxygenic phototrophic bacterium fixes CO2 using RubisCO under aerobic conditions.</title>
        <authorList>
            <person name="Tang K."/>
        </authorList>
    </citation>
    <scope>NUCLEOTIDE SEQUENCE [LARGE SCALE GENOMIC DNA]</scope>
    <source>
        <strain evidence="3">MIMtkB3</strain>
    </source>
</reference>
<sequence length="351" mass="38527">MPRPLRIAQVAPILYPVPPTLYGGTERMISYLTEALVEAGQEVTLFASGDSVTTARLVSVRPTCLAAQGSPDPLPVCIAHLAEVRRRMADFDILHLHDSGFSALGFQDRSARTVTTLHMSLEWPDTTAAFRAMPDMPLVSISECQRHPYPEGHWAGTIYHGIPADLYRFSPRPEGHLAFLGRLSATKQPHEAIRIAQATGHTLFLAGPPEHPQDPYFVQSVAPHLAGPGVRYLGELDDRRKDGLLGSAKALLFPIAWEEPFGLVMIEAMATGTPVIAYRRGAAPEVVEDGVTGFVVDSFEEAVAAVGRLDRLDRATIRRRFEERFSAKRMAADYIALYRSRLERAGLALAP</sequence>
<dbReference type="PANTHER" id="PTHR12526:SF595">
    <property type="entry name" value="BLL5217 PROTEIN"/>
    <property type="match status" value="1"/>
</dbReference>
<accession>A0A858R535</accession>
<dbReference type="AlphaFoldDB" id="A0A858R535"/>
<dbReference type="Gene3D" id="3.40.50.2000">
    <property type="entry name" value="Glycogen Phosphorylase B"/>
    <property type="match status" value="2"/>
</dbReference>
<dbReference type="Pfam" id="PF13439">
    <property type="entry name" value="Glyco_transf_4"/>
    <property type="match status" value="1"/>
</dbReference>
<feature type="domain" description="Glycosyltransferase subfamily 4-like N-terminal" evidence="2">
    <location>
        <begin position="22"/>
        <end position="122"/>
    </location>
</feature>
<gene>
    <name evidence="3" type="ORF">HHL28_04365</name>
</gene>
<keyword evidence="4" id="KW-1185">Reference proteome</keyword>
<dbReference type="InterPro" id="IPR028098">
    <property type="entry name" value="Glyco_trans_4-like_N"/>
</dbReference>
<evidence type="ECO:0000313" key="4">
    <source>
        <dbReference type="Proteomes" id="UP000501891"/>
    </source>
</evidence>
<dbReference type="Pfam" id="PF00534">
    <property type="entry name" value="Glycos_transf_1"/>
    <property type="match status" value="1"/>
</dbReference>
<organism evidence="3 4">
    <name type="scientific">Aerophototrophica crusticola</name>
    <dbReference type="NCBI Taxonomy" id="1709002"/>
    <lineage>
        <taxon>Bacteria</taxon>
        <taxon>Pseudomonadati</taxon>
        <taxon>Pseudomonadota</taxon>
        <taxon>Alphaproteobacteria</taxon>
        <taxon>Rhodospirillales</taxon>
        <taxon>Rhodospirillaceae</taxon>
        <taxon>Aerophototrophica</taxon>
    </lineage>
</organism>
<dbReference type="CDD" id="cd03802">
    <property type="entry name" value="GT4_AviGT4-like"/>
    <property type="match status" value="1"/>
</dbReference>
<evidence type="ECO:0000259" key="1">
    <source>
        <dbReference type="Pfam" id="PF00534"/>
    </source>
</evidence>
<dbReference type="PANTHER" id="PTHR12526">
    <property type="entry name" value="GLYCOSYLTRANSFERASE"/>
    <property type="match status" value="1"/>
</dbReference>